<feature type="domain" description="DUF6199" evidence="2">
    <location>
        <begin position="29"/>
        <end position="85"/>
    </location>
</feature>
<keyword evidence="1" id="KW-0812">Transmembrane</keyword>
<dbReference type="AlphaFoldDB" id="A0AAU8DWN9"/>
<evidence type="ECO:0000313" key="3">
    <source>
        <dbReference type="EMBL" id="XCG65627.1"/>
    </source>
</evidence>
<name>A0AAU8DWN9_9ACTN</name>
<sequence length="90" mass="9459">MILELLAVRSSGGGDGNGSPWLVFIVAPLFIILGIALAIKPELQWKMNRWAYKNPKAMEPSAKGLVVTRVSGAGMVIVATIAIIVAATQG</sequence>
<dbReference type="InterPro" id="IPR045679">
    <property type="entry name" value="DUF6199"/>
</dbReference>
<evidence type="ECO:0000259" key="2">
    <source>
        <dbReference type="Pfam" id="PF19701"/>
    </source>
</evidence>
<keyword evidence="1" id="KW-0472">Membrane</keyword>
<dbReference type="Pfam" id="PF19701">
    <property type="entry name" value="DUF6199"/>
    <property type="match status" value="1"/>
</dbReference>
<dbReference type="EMBL" id="CP159218">
    <property type="protein sequence ID" value="XCG65627.1"/>
    <property type="molecule type" value="Genomic_DNA"/>
</dbReference>
<organism evidence="3">
    <name type="scientific">Nakamurella sp. A5-74</name>
    <dbReference type="NCBI Taxonomy" id="3158264"/>
    <lineage>
        <taxon>Bacteria</taxon>
        <taxon>Bacillati</taxon>
        <taxon>Actinomycetota</taxon>
        <taxon>Actinomycetes</taxon>
        <taxon>Nakamurellales</taxon>
        <taxon>Nakamurellaceae</taxon>
        <taxon>Nakamurella</taxon>
    </lineage>
</organism>
<feature type="transmembrane region" description="Helical" evidence="1">
    <location>
        <begin position="66"/>
        <end position="87"/>
    </location>
</feature>
<evidence type="ECO:0000256" key="1">
    <source>
        <dbReference type="SAM" id="Phobius"/>
    </source>
</evidence>
<reference evidence="3" key="1">
    <citation type="submission" date="2024-05" db="EMBL/GenBank/DDBJ databases">
        <authorList>
            <person name="Cai S.Y."/>
            <person name="Jin L.M."/>
            <person name="Li H.R."/>
        </authorList>
    </citation>
    <scope>NUCLEOTIDE SEQUENCE</scope>
    <source>
        <strain evidence="3">A5-74</strain>
    </source>
</reference>
<gene>
    <name evidence="3" type="ORF">ABLG96_10290</name>
</gene>
<protein>
    <submittedName>
        <fullName evidence="3">DUF6199 family natural product biosynthesis protein</fullName>
    </submittedName>
</protein>
<keyword evidence="1" id="KW-1133">Transmembrane helix</keyword>
<feature type="transmembrane region" description="Helical" evidence="1">
    <location>
        <begin position="20"/>
        <end position="39"/>
    </location>
</feature>
<proteinExistence type="predicted"/>
<accession>A0AAU8DWN9</accession>
<dbReference type="RefSeq" id="WP_353651232.1">
    <property type="nucleotide sequence ID" value="NZ_CP159218.1"/>
</dbReference>